<keyword evidence="6 9" id="KW-0804">Transcription</keyword>
<evidence type="ECO:0000256" key="8">
    <source>
        <dbReference type="ARBA" id="ARBA00023242"/>
    </source>
</evidence>
<dbReference type="SMART" id="SM00399">
    <property type="entry name" value="ZnF_C4"/>
    <property type="match status" value="1"/>
</dbReference>
<accession>A0A814P0L5</accession>
<comment type="caution">
    <text evidence="14">The sequence shown here is derived from an EMBL/GenBank/DDBJ whole genome shotgun (WGS) entry which is preliminary data.</text>
</comment>
<dbReference type="InterPro" id="IPR001723">
    <property type="entry name" value="Nuclear_hrmn_rcpt"/>
</dbReference>
<dbReference type="InterPro" id="IPR013088">
    <property type="entry name" value="Znf_NHR/GATA"/>
</dbReference>
<dbReference type="Pfam" id="PF00105">
    <property type="entry name" value="zf-C4"/>
    <property type="match status" value="1"/>
</dbReference>
<evidence type="ECO:0000256" key="10">
    <source>
        <dbReference type="SAM" id="MobiDB-lite"/>
    </source>
</evidence>
<dbReference type="GO" id="GO:0045944">
    <property type="term" value="P:positive regulation of transcription by RNA polymerase II"/>
    <property type="evidence" value="ECO:0007669"/>
    <property type="project" value="TreeGrafter"/>
</dbReference>
<feature type="domain" description="Nuclear receptor" evidence="11">
    <location>
        <begin position="82"/>
        <end position="159"/>
    </location>
</feature>
<dbReference type="PANTHER" id="PTHR24082">
    <property type="entry name" value="NUCLEAR HORMONE RECEPTOR"/>
    <property type="match status" value="1"/>
</dbReference>
<evidence type="ECO:0000313" key="15">
    <source>
        <dbReference type="Proteomes" id="UP000663828"/>
    </source>
</evidence>
<comment type="similarity">
    <text evidence="9">Belongs to the nuclear hormone receptor family.</text>
</comment>
<keyword evidence="2 9" id="KW-0863">Zinc-finger</keyword>
<keyword evidence="5 9" id="KW-0238">DNA-binding</keyword>
<dbReference type="EMBL" id="CAJNOJ010000057">
    <property type="protein sequence ID" value="CAF0985617.1"/>
    <property type="molecule type" value="Genomic_DNA"/>
</dbReference>
<dbReference type="GO" id="GO:0008270">
    <property type="term" value="F:zinc ion binding"/>
    <property type="evidence" value="ECO:0007669"/>
    <property type="project" value="UniProtKB-KW"/>
</dbReference>
<dbReference type="PROSITE" id="PS51030">
    <property type="entry name" value="NUCLEAR_REC_DBD_2"/>
    <property type="match status" value="1"/>
</dbReference>
<protein>
    <recommendedName>
        <fullName evidence="16">Nuclear receptor domain-containing protein</fullName>
    </recommendedName>
</protein>
<dbReference type="GO" id="GO:0000978">
    <property type="term" value="F:RNA polymerase II cis-regulatory region sequence-specific DNA binding"/>
    <property type="evidence" value="ECO:0007669"/>
    <property type="project" value="TreeGrafter"/>
</dbReference>
<dbReference type="SUPFAM" id="SSF48508">
    <property type="entry name" value="Nuclear receptor ligand-binding domain"/>
    <property type="match status" value="1"/>
</dbReference>
<organism evidence="14 15">
    <name type="scientific">Adineta ricciae</name>
    <name type="common">Rotifer</name>
    <dbReference type="NCBI Taxonomy" id="249248"/>
    <lineage>
        <taxon>Eukaryota</taxon>
        <taxon>Metazoa</taxon>
        <taxon>Spiralia</taxon>
        <taxon>Gnathifera</taxon>
        <taxon>Rotifera</taxon>
        <taxon>Eurotatoria</taxon>
        <taxon>Bdelloidea</taxon>
        <taxon>Adinetida</taxon>
        <taxon>Adinetidae</taxon>
        <taxon>Adineta</taxon>
    </lineage>
</organism>
<evidence type="ECO:0000256" key="2">
    <source>
        <dbReference type="ARBA" id="ARBA00022771"/>
    </source>
</evidence>
<dbReference type="PRINTS" id="PR00398">
    <property type="entry name" value="STRDHORMONER"/>
</dbReference>
<sequence>MANTTKMIIITADEDLIEKLASNTTTNAKIIDLDKDYVTNKTLLTQLCALSTNNNQTQHKRALESPKESRSKQLKSSRKSETFICAVCGDRATGYNYDVATCASCKVFFHRNALQSREKLKCFTKQGRCPVSCETRRKCPRCRLDRCFAVGMRKDFILSEEERQHRKEKVEEKRQVTLKRSSPSTPEPLDEIDQLLTTFEDDLSDRILTSQQIENILFDPLSNEDFQAIESVRSALLATFLPGHNRCFATDTTTRASALISWSNFAQNVVLQHIEFFRKIPAFENLHDNDRFILIKYNFMTIIHLSKSYSYNPAGDCCAYENNIYSNKLRQFFNLCDDTSGVRLEWIGVILSLVEITSKDPSIIGLLTVILMFTQGLSMDADQPMLSDSLALSRAQTYYTKILWNYLVHKCGEGETHKYFTRLAHTIAKIQASAKNFRNLLRVQYSKPDVVNQMAPLLQTALQIA</sequence>
<dbReference type="Proteomes" id="UP000663852">
    <property type="component" value="Unassembled WGS sequence"/>
</dbReference>
<name>A0A814P0L5_ADIRI</name>
<keyword evidence="15" id="KW-1185">Reference proteome</keyword>
<evidence type="ECO:0008006" key="16">
    <source>
        <dbReference type="Google" id="ProtNLM"/>
    </source>
</evidence>
<feature type="compositionally biased region" description="Basic and acidic residues" evidence="10">
    <location>
        <begin position="162"/>
        <end position="175"/>
    </location>
</feature>
<keyword evidence="8 9" id="KW-0539">Nucleus</keyword>
<dbReference type="PRINTS" id="PR00047">
    <property type="entry name" value="STROIDFINGER"/>
</dbReference>
<dbReference type="InterPro" id="IPR000536">
    <property type="entry name" value="Nucl_hrmn_rcpt_lig-bd"/>
</dbReference>
<evidence type="ECO:0000256" key="6">
    <source>
        <dbReference type="ARBA" id="ARBA00023163"/>
    </source>
</evidence>
<dbReference type="AlphaFoldDB" id="A0A814P0L5"/>
<feature type="domain" description="NR LBD" evidence="12">
    <location>
        <begin position="224"/>
        <end position="465"/>
    </location>
</feature>
<dbReference type="PROSITE" id="PS51843">
    <property type="entry name" value="NR_LBD"/>
    <property type="match status" value="1"/>
</dbReference>
<reference evidence="14" key="1">
    <citation type="submission" date="2021-02" db="EMBL/GenBank/DDBJ databases">
        <authorList>
            <person name="Nowell W R."/>
        </authorList>
    </citation>
    <scope>NUCLEOTIDE SEQUENCE</scope>
</reference>
<dbReference type="GO" id="GO:0030154">
    <property type="term" value="P:cell differentiation"/>
    <property type="evidence" value="ECO:0007669"/>
    <property type="project" value="TreeGrafter"/>
</dbReference>
<dbReference type="OrthoDB" id="10059947at2759"/>
<dbReference type="GO" id="GO:0004879">
    <property type="term" value="F:nuclear receptor activity"/>
    <property type="evidence" value="ECO:0007669"/>
    <property type="project" value="TreeGrafter"/>
</dbReference>
<keyword evidence="4 9" id="KW-0805">Transcription regulation</keyword>
<evidence type="ECO:0000256" key="7">
    <source>
        <dbReference type="ARBA" id="ARBA00023170"/>
    </source>
</evidence>
<dbReference type="Pfam" id="PF00104">
    <property type="entry name" value="Hormone_recep"/>
    <property type="match status" value="1"/>
</dbReference>
<comment type="subcellular location">
    <subcellularLocation>
        <location evidence="9">Nucleus</location>
    </subcellularLocation>
</comment>
<dbReference type="Proteomes" id="UP000663828">
    <property type="component" value="Unassembled WGS sequence"/>
</dbReference>
<dbReference type="PANTHER" id="PTHR24082:SF283">
    <property type="entry name" value="NUCLEAR HORMONE RECEPTOR HR96"/>
    <property type="match status" value="1"/>
</dbReference>
<dbReference type="PROSITE" id="PS00031">
    <property type="entry name" value="NUCLEAR_REC_DBD_1"/>
    <property type="match status" value="1"/>
</dbReference>
<dbReference type="EMBL" id="CAJNOR010001205">
    <property type="protein sequence ID" value="CAF1097440.1"/>
    <property type="molecule type" value="Genomic_DNA"/>
</dbReference>
<keyword evidence="3 9" id="KW-0862">Zinc</keyword>
<dbReference type="InterPro" id="IPR035500">
    <property type="entry name" value="NHR-like_dom_sf"/>
</dbReference>
<gene>
    <name evidence="13" type="ORF">EDS130_LOCUS14111</name>
    <name evidence="14" type="ORF">XAT740_LOCUS18168</name>
</gene>
<evidence type="ECO:0000256" key="3">
    <source>
        <dbReference type="ARBA" id="ARBA00022833"/>
    </source>
</evidence>
<evidence type="ECO:0000256" key="5">
    <source>
        <dbReference type="ARBA" id="ARBA00023125"/>
    </source>
</evidence>
<dbReference type="SUPFAM" id="SSF57716">
    <property type="entry name" value="Glucocorticoid receptor-like (DNA-binding domain)"/>
    <property type="match status" value="1"/>
</dbReference>
<dbReference type="Gene3D" id="1.10.565.10">
    <property type="entry name" value="Retinoid X Receptor"/>
    <property type="match status" value="1"/>
</dbReference>
<dbReference type="GO" id="GO:0000122">
    <property type="term" value="P:negative regulation of transcription by RNA polymerase II"/>
    <property type="evidence" value="ECO:0007669"/>
    <property type="project" value="TreeGrafter"/>
</dbReference>
<evidence type="ECO:0000259" key="12">
    <source>
        <dbReference type="PROSITE" id="PS51843"/>
    </source>
</evidence>
<dbReference type="InterPro" id="IPR050234">
    <property type="entry name" value="Nuclear_hormone_rcpt_NR1"/>
</dbReference>
<dbReference type="InterPro" id="IPR001628">
    <property type="entry name" value="Znf_hrmn_rcpt"/>
</dbReference>
<evidence type="ECO:0000256" key="9">
    <source>
        <dbReference type="RuleBase" id="RU004334"/>
    </source>
</evidence>
<keyword evidence="7 9" id="KW-0675">Receptor</keyword>
<evidence type="ECO:0000259" key="11">
    <source>
        <dbReference type="PROSITE" id="PS51030"/>
    </source>
</evidence>
<evidence type="ECO:0000256" key="4">
    <source>
        <dbReference type="ARBA" id="ARBA00023015"/>
    </source>
</evidence>
<feature type="region of interest" description="Disordered" evidence="10">
    <location>
        <begin position="162"/>
        <end position="187"/>
    </location>
</feature>
<evidence type="ECO:0000313" key="14">
    <source>
        <dbReference type="EMBL" id="CAF1097440.1"/>
    </source>
</evidence>
<evidence type="ECO:0000313" key="13">
    <source>
        <dbReference type="EMBL" id="CAF0985617.1"/>
    </source>
</evidence>
<keyword evidence="1 9" id="KW-0479">Metal-binding</keyword>
<dbReference type="SMART" id="SM00430">
    <property type="entry name" value="HOLI"/>
    <property type="match status" value="1"/>
</dbReference>
<proteinExistence type="inferred from homology"/>
<evidence type="ECO:0000256" key="1">
    <source>
        <dbReference type="ARBA" id="ARBA00022723"/>
    </source>
</evidence>
<dbReference type="Gene3D" id="3.30.50.10">
    <property type="entry name" value="Erythroid Transcription Factor GATA-1, subunit A"/>
    <property type="match status" value="1"/>
</dbReference>
<dbReference type="GO" id="GO:0005634">
    <property type="term" value="C:nucleus"/>
    <property type="evidence" value="ECO:0007669"/>
    <property type="project" value="UniProtKB-SubCell"/>
</dbReference>